<dbReference type="SUPFAM" id="SSF102712">
    <property type="entry name" value="JAB1/MPN domain"/>
    <property type="match status" value="1"/>
</dbReference>
<keyword evidence="5" id="KW-0862">Zinc</keyword>
<keyword evidence="2" id="KW-0645">Protease</keyword>
<protein>
    <submittedName>
        <fullName evidence="9">DNA repair protein</fullName>
    </submittedName>
</protein>
<dbReference type="GO" id="GO:0008237">
    <property type="term" value="F:metallopeptidase activity"/>
    <property type="evidence" value="ECO:0007669"/>
    <property type="project" value="UniProtKB-KW"/>
</dbReference>
<keyword evidence="6" id="KW-0482">Metalloprotease</keyword>
<comment type="similarity">
    <text evidence="1 7">Belongs to the UPF0758 family.</text>
</comment>
<organism evidence="9 10">
    <name type="scientific">Dietzia psychralcaliphila</name>
    <dbReference type="NCBI Taxonomy" id="139021"/>
    <lineage>
        <taxon>Bacteria</taxon>
        <taxon>Bacillati</taxon>
        <taxon>Actinomycetota</taxon>
        <taxon>Actinomycetes</taxon>
        <taxon>Mycobacteriales</taxon>
        <taxon>Dietziaceae</taxon>
        <taxon>Dietzia</taxon>
    </lineage>
</organism>
<dbReference type="Proteomes" id="UP000244903">
    <property type="component" value="Chromosome"/>
</dbReference>
<dbReference type="Pfam" id="PF20582">
    <property type="entry name" value="UPF0758_N"/>
    <property type="match status" value="1"/>
</dbReference>
<accession>A0AAD0NNU3</accession>
<keyword evidence="10" id="KW-1185">Reference proteome</keyword>
<evidence type="ECO:0000256" key="1">
    <source>
        <dbReference type="ARBA" id="ARBA00010243"/>
    </source>
</evidence>
<evidence type="ECO:0000256" key="3">
    <source>
        <dbReference type="ARBA" id="ARBA00022723"/>
    </source>
</evidence>
<dbReference type="GO" id="GO:0006508">
    <property type="term" value="P:proteolysis"/>
    <property type="evidence" value="ECO:0007669"/>
    <property type="project" value="UniProtKB-KW"/>
</dbReference>
<evidence type="ECO:0000256" key="7">
    <source>
        <dbReference type="RuleBase" id="RU003797"/>
    </source>
</evidence>
<dbReference type="AlphaFoldDB" id="A0AAD0NNU3"/>
<dbReference type="Gene3D" id="3.40.140.10">
    <property type="entry name" value="Cytidine Deaminase, domain 2"/>
    <property type="match status" value="1"/>
</dbReference>
<evidence type="ECO:0000256" key="5">
    <source>
        <dbReference type="ARBA" id="ARBA00022833"/>
    </source>
</evidence>
<reference evidence="9 10" key="1">
    <citation type="submission" date="2016-04" db="EMBL/GenBank/DDBJ databases">
        <title>Complete genome sequence of the haloalkaliphilic hydrocarbon-degrading bacterium Dietzia psychralcaliphila ILA-1T, isolated from a drain of a fish product-processing plant.</title>
        <authorList>
            <person name="Zhao J."/>
            <person name="Hu B."/>
            <person name="Geng S."/>
            <person name="Nie Y."/>
            <person name="Tang Y."/>
        </authorList>
    </citation>
    <scope>NUCLEOTIDE SEQUENCE [LARGE SCALE GENOMIC DNA]</scope>
    <source>
        <strain evidence="9 10">ILA-1</strain>
    </source>
</reference>
<evidence type="ECO:0000256" key="2">
    <source>
        <dbReference type="ARBA" id="ARBA00022670"/>
    </source>
</evidence>
<dbReference type="InterPro" id="IPR010994">
    <property type="entry name" value="RuvA_2-like"/>
</dbReference>
<keyword evidence="4" id="KW-0378">Hydrolase</keyword>
<feature type="domain" description="MPN" evidence="8">
    <location>
        <begin position="102"/>
        <end position="222"/>
    </location>
</feature>
<dbReference type="RefSeq" id="WP_107746090.1">
    <property type="nucleotide sequence ID" value="NZ_CP015453.1"/>
</dbReference>
<dbReference type="InterPro" id="IPR046778">
    <property type="entry name" value="UPF0758_N"/>
</dbReference>
<gene>
    <name evidence="9" type="ORF">A6048_13000</name>
</gene>
<dbReference type="SUPFAM" id="SSF47781">
    <property type="entry name" value="RuvA domain 2-like"/>
    <property type="match status" value="1"/>
</dbReference>
<dbReference type="CDD" id="cd08071">
    <property type="entry name" value="MPN_DUF2466"/>
    <property type="match status" value="1"/>
</dbReference>
<dbReference type="NCBIfam" id="TIGR00608">
    <property type="entry name" value="radc"/>
    <property type="match status" value="1"/>
</dbReference>
<evidence type="ECO:0000256" key="4">
    <source>
        <dbReference type="ARBA" id="ARBA00022801"/>
    </source>
</evidence>
<dbReference type="Gene3D" id="1.10.150.20">
    <property type="entry name" value="5' to 3' exonuclease, C-terminal subdomain"/>
    <property type="match status" value="1"/>
</dbReference>
<dbReference type="EMBL" id="CP015453">
    <property type="protein sequence ID" value="AWH96266.1"/>
    <property type="molecule type" value="Genomic_DNA"/>
</dbReference>
<dbReference type="InterPro" id="IPR037518">
    <property type="entry name" value="MPN"/>
</dbReference>
<sequence length="222" mass="22734">MATPFRDLPAHDLPRERLVRFGPAALSDTELIAIHVGSGVAGQNAVALATRLVAEFGSLAGLARATAADLGRLPGIGPAKACRIVAAFALAGRVQGPAEGRILGSSADIATVAIPVIGSATREEVLVVVADGRNRVTRVESVARGGSTTTSLPIREVLAVALRHDGAAFALAHNHPAGDPTPSAADRAATDRIRSAAEEVGLRFLDHVVVAGDAWRSVSASR</sequence>
<dbReference type="PANTHER" id="PTHR30471:SF3">
    <property type="entry name" value="UPF0758 PROTEIN YEES-RELATED"/>
    <property type="match status" value="1"/>
</dbReference>
<name>A0AAD0NNU3_9ACTN</name>
<dbReference type="PROSITE" id="PS50249">
    <property type="entry name" value="MPN"/>
    <property type="match status" value="1"/>
</dbReference>
<dbReference type="InterPro" id="IPR001405">
    <property type="entry name" value="UPF0758"/>
</dbReference>
<evidence type="ECO:0000259" key="8">
    <source>
        <dbReference type="PROSITE" id="PS50249"/>
    </source>
</evidence>
<keyword evidence="3" id="KW-0479">Metal-binding</keyword>
<evidence type="ECO:0000313" key="9">
    <source>
        <dbReference type="EMBL" id="AWH96266.1"/>
    </source>
</evidence>
<dbReference type="InterPro" id="IPR025657">
    <property type="entry name" value="RadC_JAB"/>
</dbReference>
<dbReference type="PANTHER" id="PTHR30471">
    <property type="entry name" value="DNA REPAIR PROTEIN RADC"/>
    <property type="match status" value="1"/>
</dbReference>
<evidence type="ECO:0000313" key="10">
    <source>
        <dbReference type="Proteomes" id="UP000244903"/>
    </source>
</evidence>
<dbReference type="GO" id="GO:0046872">
    <property type="term" value="F:metal ion binding"/>
    <property type="evidence" value="ECO:0007669"/>
    <property type="project" value="UniProtKB-KW"/>
</dbReference>
<dbReference type="Pfam" id="PF04002">
    <property type="entry name" value="RadC"/>
    <property type="match status" value="1"/>
</dbReference>
<evidence type="ECO:0000256" key="6">
    <source>
        <dbReference type="ARBA" id="ARBA00023049"/>
    </source>
</evidence>
<dbReference type="KEGG" id="dpc:A6048_13000"/>
<proteinExistence type="inferred from homology"/>